<keyword evidence="3" id="KW-1185">Reference proteome</keyword>
<feature type="region of interest" description="Disordered" evidence="1">
    <location>
        <begin position="174"/>
        <end position="197"/>
    </location>
</feature>
<dbReference type="EMBL" id="SEOQ01000173">
    <property type="protein sequence ID" value="TFY68052.1"/>
    <property type="molecule type" value="Genomic_DNA"/>
</dbReference>
<comment type="caution">
    <text evidence="2">The sequence shown here is derived from an EMBL/GenBank/DDBJ whole genome shotgun (WGS) entry which is preliminary data.</text>
</comment>
<evidence type="ECO:0000313" key="3">
    <source>
        <dbReference type="Proteomes" id="UP000298327"/>
    </source>
</evidence>
<organism evidence="2 3">
    <name type="scientific">Dentipellis fragilis</name>
    <dbReference type="NCBI Taxonomy" id="205917"/>
    <lineage>
        <taxon>Eukaryota</taxon>
        <taxon>Fungi</taxon>
        <taxon>Dikarya</taxon>
        <taxon>Basidiomycota</taxon>
        <taxon>Agaricomycotina</taxon>
        <taxon>Agaricomycetes</taxon>
        <taxon>Russulales</taxon>
        <taxon>Hericiaceae</taxon>
        <taxon>Dentipellis</taxon>
    </lineage>
</organism>
<accession>A0A4Y9Z0J4</accession>
<sequence length="197" mass="22325">MAVSVPVKSFMLCALPRFRRPSLSLAFRRCKVREVLQLSHECVYIFVAILSQEEVQKLILSTLQGNLQDHFVPSEDNVLAYGDSDECRVFFPTLKHLSLQFIDLNARFVHDRCFYTYLHQLLVDRIHAGHAVQGLRVEFCDIESLGVEYLQSADPEPVWDGSTSGNSDILYAEMTDEEEVEADGPHVFDTGGSDEEP</sequence>
<evidence type="ECO:0000313" key="2">
    <source>
        <dbReference type="EMBL" id="TFY68052.1"/>
    </source>
</evidence>
<reference evidence="2 3" key="1">
    <citation type="submission" date="2019-02" db="EMBL/GenBank/DDBJ databases">
        <title>Genome sequencing of the rare red list fungi Dentipellis fragilis.</title>
        <authorList>
            <person name="Buettner E."/>
            <person name="Kellner H."/>
        </authorList>
    </citation>
    <scope>NUCLEOTIDE SEQUENCE [LARGE SCALE GENOMIC DNA]</scope>
    <source>
        <strain evidence="2 3">DSM 105465</strain>
    </source>
</reference>
<gene>
    <name evidence="2" type="ORF">EVG20_g3705</name>
</gene>
<dbReference type="Proteomes" id="UP000298327">
    <property type="component" value="Unassembled WGS sequence"/>
</dbReference>
<proteinExistence type="predicted"/>
<protein>
    <submittedName>
        <fullName evidence="2">Uncharacterized protein</fullName>
    </submittedName>
</protein>
<name>A0A4Y9Z0J4_9AGAM</name>
<evidence type="ECO:0000256" key="1">
    <source>
        <dbReference type="SAM" id="MobiDB-lite"/>
    </source>
</evidence>
<dbReference type="AlphaFoldDB" id="A0A4Y9Z0J4"/>